<dbReference type="eggNOG" id="COG3428">
    <property type="taxonomic scope" value="Bacteria"/>
</dbReference>
<proteinExistence type="predicted"/>
<name>A0A081BGJ0_9LACO</name>
<evidence type="ECO:0000256" key="1">
    <source>
        <dbReference type="SAM" id="Phobius"/>
    </source>
</evidence>
<dbReference type="PANTHER" id="PTHR34473:SF2">
    <property type="entry name" value="UPF0699 TRANSMEMBRANE PROTEIN YDBT"/>
    <property type="match status" value="1"/>
</dbReference>
<dbReference type="InterPro" id="IPR014529">
    <property type="entry name" value="UCP026631"/>
</dbReference>
<keyword evidence="1" id="KW-1133">Transmembrane helix</keyword>
<feature type="transmembrane region" description="Helical" evidence="1">
    <location>
        <begin position="12"/>
        <end position="33"/>
    </location>
</feature>
<dbReference type="OrthoDB" id="2195155at2"/>
<feature type="transmembrane region" description="Helical" evidence="1">
    <location>
        <begin position="211"/>
        <end position="238"/>
    </location>
</feature>
<feature type="domain" description="YdbS-like PH" evidence="2">
    <location>
        <begin position="64"/>
        <end position="140"/>
    </location>
</feature>
<feature type="domain" description="YdbS-like PH" evidence="2">
    <location>
        <begin position="393"/>
        <end position="472"/>
    </location>
</feature>
<evidence type="ECO:0000259" key="2">
    <source>
        <dbReference type="Pfam" id="PF03703"/>
    </source>
</evidence>
<feature type="domain" description="YdbS-like PH" evidence="2">
    <location>
        <begin position="242"/>
        <end position="301"/>
    </location>
</feature>
<comment type="caution">
    <text evidence="3">The sequence shown here is derived from an EMBL/GenBank/DDBJ whole genome shotgun (WGS) entry which is preliminary data.</text>
</comment>
<dbReference type="Proteomes" id="UP000028700">
    <property type="component" value="Unassembled WGS sequence"/>
</dbReference>
<feature type="transmembrane region" description="Helical" evidence="1">
    <location>
        <begin position="45"/>
        <end position="65"/>
    </location>
</feature>
<reference evidence="3" key="1">
    <citation type="journal article" date="2014" name="Genome Announc.">
        <title>Draft Genome Sequence of Lactobacillus oryzae Strain SG293T.</title>
        <authorList>
            <person name="Tanizawa Y."/>
            <person name="Fujisawa T."/>
            <person name="Mochizuki T."/>
            <person name="Kaminuma E."/>
            <person name="Nakamura Y."/>
            <person name="Tohno M."/>
        </authorList>
    </citation>
    <scope>NUCLEOTIDE SEQUENCE [LARGE SCALE GENOMIC DNA]</scope>
    <source>
        <strain evidence="3">SG293</strain>
    </source>
</reference>
<dbReference type="EMBL" id="BBJM01000002">
    <property type="protein sequence ID" value="GAK47158.1"/>
    <property type="molecule type" value="Genomic_DNA"/>
</dbReference>
<organism evidence="3 4">
    <name type="scientific">Secundilactobacillus oryzae JCM 18671</name>
    <dbReference type="NCBI Taxonomy" id="1291743"/>
    <lineage>
        <taxon>Bacteria</taxon>
        <taxon>Bacillati</taxon>
        <taxon>Bacillota</taxon>
        <taxon>Bacilli</taxon>
        <taxon>Lactobacillales</taxon>
        <taxon>Lactobacillaceae</taxon>
        <taxon>Secundilactobacillus</taxon>
    </lineage>
</organism>
<feature type="transmembrane region" description="Helical" evidence="1">
    <location>
        <begin position="349"/>
        <end position="368"/>
    </location>
</feature>
<dbReference type="InterPro" id="IPR005182">
    <property type="entry name" value="YdbS-like_PH"/>
</dbReference>
<keyword evidence="1" id="KW-0812">Transmembrane</keyword>
<evidence type="ECO:0000313" key="3">
    <source>
        <dbReference type="EMBL" id="GAK47158.1"/>
    </source>
</evidence>
<keyword evidence="4" id="KW-1185">Reference proteome</keyword>
<sequence length="476" mass="53915">MKSKQRLHPLVILVLLGKFLKIWIVPIILLIPGLNSVAKLIHFNVWWLVAILIVVVLLFTVLDYLTFSFEIGSASLTIHSGILIKKHTHIPYDRIQSIEHNQWFFFKPFHLEQLTIETASKSDSPEGVLALVPTAVAAQIDAKRTGTSQRATETSIVAADTPHYQINTRELNLYALTSMGVVPLLVALGWLSDKVNEIFPKSWSDALTQTVTGLSILAIIALGVAFVLIGILASYLIILQKYFHFQLSAESTQLTTNRGLFRSVNLSVPKNRIQAVTFKQNIIRQWLKLTTVATISASKREGNDSEAESMTMMPVIQNSDAFSHLTPFLNWLPSQTPILTRLAPQRKWLFIRNALILPVIVAIPLIWFWRPWGWLSLLLLPWAFFQGWYASANTGWSLKSNQLILQKGSWFNRTLVVIPGTNIQSLAVRQSIWMKKTAMAHLRVNLRKGNGNFEMTVRYLPKTVADDIYHWYTSVN</sequence>
<keyword evidence="1" id="KW-0472">Membrane</keyword>
<dbReference type="Pfam" id="PF03703">
    <property type="entry name" value="bPH_2"/>
    <property type="match status" value="3"/>
</dbReference>
<evidence type="ECO:0000313" key="4">
    <source>
        <dbReference type="Proteomes" id="UP000028700"/>
    </source>
</evidence>
<dbReference type="AlphaFoldDB" id="A0A081BGJ0"/>
<dbReference type="RefSeq" id="WP_034526073.1">
    <property type="nucleotide sequence ID" value="NZ_BBJM01000002.1"/>
</dbReference>
<accession>A0A081BGJ0</accession>
<gene>
    <name evidence="3" type="ORF">LOSG293_020960</name>
</gene>
<dbReference type="PANTHER" id="PTHR34473">
    <property type="entry name" value="UPF0699 TRANSMEMBRANE PROTEIN YDBS"/>
    <property type="match status" value="1"/>
</dbReference>
<dbReference type="PIRSF" id="PIRSF026631">
    <property type="entry name" value="UCP026631"/>
    <property type="match status" value="1"/>
</dbReference>
<feature type="transmembrane region" description="Helical" evidence="1">
    <location>
        <begin position="171"/>
        <end position="191"/>
    </location>
</feature>
<protein>
    <submittedName>
        <fullName evidence="3">Putative membrane protein</fullName>
    </submittedName>
</protein>